<reference evidence="2 3" key="1">
    <citation type="submission" date="2015-05" db="EMBL/GenBank/DDBJ databases">
        <authorList>
            <person name="Wang D.B."/>
            <person name="Wang M."/>
        </authorList>
    </citation>
    <scope>NUCLEOTIDE SEQUENCE [LARGE SCALE GENOMIC DNA]</scope>
    <source>
        <strain evidence="2">VL1</strain>
    </source>
</reference>
<feature type="compositionally biased region" description="Gly residues" evidence="1">
    <location>
        <begin position="79"/>
        <end position="91"/>
    </location>
</feature>
<evidence type="ECO:0000256" key="1">
    <source>
        <dbReference type="SAM" id="MobiDB-lite"/>
    </source>
</evidence>
<dbReference type="AlphaFoldDB" id="A0A0G4N2X4"/>
<feature type="region of interest" description="Disordered" evidence="1">
    <location>
        <begin position="1"/>
        <end position="115"/>
    </location>
</feature>
<evidence type="ECO:0000313" key="3">
    <source>
        <dbReference type="Proteomes" id="UP000044602"/>
    </source>
</evidence>
<dbReference type="STRING" id="100787.A0A0G4N2X4"/>
<dbReference type="EMBL" id="CVQH01026583">
    <property type="protein sequence ID" value="CRK40783.1"/>
    <property type="molecule type" value="Genomic_DNA"/>
</dbReference>
<proteinExistence type="predicted"/>
<accession>A0A0G4N2X4</accession>
<keyword evidence="3" id="KW-1185">Reference proteome</keyword>
<organism evidence="2 3">
    <name type="scientific">Verticillium longisporum</name>
    <name type="common">Verticillium dahliae var. longisporum</name>
    <dbReference type="NCBI Taxonomy" id="100787"/>
    <lineage>
        <taxon>Eukaryota</taxon>
        <taxon>Fungi</taxon>
        <taxon>Dikarya</taxon>
        <taxon>Ascomycota</taxon>
        <taxon>Pezizomycotina</taxon>
        <taxon>Sordariomycetes</taxon>
        <taxon>Hypocreomycetidae</taxon>
        <taxon>Glomerellales</taxon>
        <taxon>Plectosphaerellaceae</taxon>
        <taxon>Verticillium</taxon>
    </lineage>
</organism>
<gene>
    <name evidence="2" type="ORF">BN1708_016831</name>
</gene>
<evidence type="ECO:0000313" key="2">
    <source>
        <dbReference type="EMBL" id="CRK40783.1"/>
    </source>
</evidence>
<feature type="compositionally biased region" description="Polar residues" evidence="1">
    <location>
        <begin position="1"/>
        <end position="12"/>
    </location>
</feature>
<sequence length="115" mass="11602">MPRNGASSSGSSKRQRRHSKSTGSEGLASMDVDSPETSTGSPNEAARSVPSASPLNTMSAAGSLGMASSFGMTQRPLMGHGGMLGMSGASGQGPMMNPGGPASGPQEWEWLTMSL</sequence>
<protein>
    <submittedName>
        <fullName evidence="2">Uncharacterized protein</fullName>
    </submittedName>
</protein>
<dbReference type="Proteomes" id="UP000044602">
    <property type="component" value="Unassembled WGS sequence"/>
</dbReference>
<feature type="compositionally biased region" description="Low complexity" evidence="1">
    <location>
        <begin position="58"/>
        <end position="72"/>
    </location>
</feature>
<name>A0A0G4N2X4_VERLO</name>